<name>A0A382ZLJ5_9ZZZZ</name>
<reference evidence="2" key="1">
    <citation type="submission" date="2018-05" db="EMBL/GenBank/DDBJ databases">
        <authorList>
            <person name="Lanie J.A."/>
            <person name="Ng W.-L."/>
            <person name="Kazmierczak K.M."/>
            <person name="Andrzejewski T.M."/>
            <person name="Davidsen T.M."/>
            <person name="Wayne K.J."/>
            <person name="Tettelin H."/>
            <person name="Glass J.I."/>
            <person name="Rusch D."/>
            <person name="Podicherti R."/>
            <person name="Tsui H.-C.T."/>
            <person name="Winkler M.E."/>
        </authorList>
    </citation>
    <scope>NUCLEOTIDE SEQUENCE</scope>
</reference>
<dbReference type="InterPro" id="IPR027421">
    <property type="entry name" value="DNA_pol_lamdba_lyase_dom_sf"/>
</dbReference>
<protein>
    <recommendedName>
        <fullName evidence="1">Crossover junction endonuclease MUS81-like HHH domain-containing protein</fullName>
    </recommendedName>
</protein>
<accession>A0A382ZLJ5</accession>
<gene>
    <name evidence="2" type="ORF">METZ01_LOCUS449188</name>
</gene>
<feature type="domain" description="Crossover junction endonuclease MUS81-like HHH" evidence="1">
    <location>
        <begin position="3"/>
        <end position="75"/>
    </location>
</feature>
<sequence length="82" mass="9347">MVSNQDVAKKLYQIANLLDIKDIRFEPIAYRRAARSVEDESQDLNKLYKLGGINSLQKIDGVGKGISHNIEYMLKHRGKSDK</sequence>
<proteinExistence type="predicted"/>
<dbReference type="AlphaFoldDB" id="A0A382ZLJ5"/>
<dbReference type="EMBL" id="UINC01184895">
    <property type="protein sequence ID" value="SVD96334.1"/>
    <property type="molecule type" value="Genomic_DNA"/>
</dbReference>
<organism evidence="2">
    <name type="scientific">marine metagenome</name>
    <dbReference type="NCBI Taxonomy" id="408172"/>
    <lineage>
        <taxon>unclassified sequences</taxon>
        <taxon>metagenomes</taxon>
        <taxon>ecological metagenomes</taxon>
    </lineage>
</organism>
<dbReference type="SUPFAM" id="SSF47802">
    <property type="entry name" value="DNA polymerase beta, N-terminal domain-like"/>
    <property type="match status" value="1"/>
</dbReference>
<dbReference type="Gene3D" id="1.10.150.110">
    <property type="entry name" value="DNA polymerase beta, N-terminal domain-like"/>
    <property type="match status" value="1"/>
</dbReference>
<evidence type="ECO:0000313" key="2">
    <source>
        <dbReference type="EMBL" id="SVD96334.1"/>
    </source>
</evidence>
<evidence type="ECO:0000259" key="1">
    <source>
        <dbReference type="Pfam" id="PF14716"/>
    </source>
</evidence>
<feature type="non-terminal residue" evidence="2">
    <location>
        <position position="82"/>
    </location>
</feature>
<dbReference type="InterPro" id="IPR010996">
    <property type="entry name" value="HHH_MUS81"/>
</dbReference>
<dbReference type="Pfam" id="PF14716">
    <property type="entry name" value="HHH_8"/>
    <property type="match status" value="1"/>
</dbReference>